<reference evidence="1 2" key="1">
    <citation type="submission" date="2018-09" db="EMBL/GenBank/DDBJ databases">
        <title>Phylogeny of the Shewanellaceae, and recommendation for two new genera, Pseudoshewanella and Parashewanella.</title>
        <authorList>
            <person name="Wang G."/>
        </authorList>
    </citation>
    <scope>NUCLEOTIDE SEQUENCE [LARGE SCALE GENOMIC DNA]</scope>
    <source>
        <strain evidence="1 2">KCTC 22492</strain>
    </source>
</reference>
<name>A0A3A6U917_9GAMM</name>
<dbReference type="RefSeq" id="WP_121853505.1">
    <property type="nucleotide sequence ID" value="NZ_CP037952.1"/>
</dbReference>
<protein>
    <submittedName>
        <fullName evidence="1">Uncharacterized protein</fullName>
    </submittedName>
</protein>
<gene>
    <name evidence="1" type="ORF">D5R81_10025</name>
</gene>
<proteinExistence type="predicted"/>
<dbReference type="EMBL" id="QYYH01000054">
    <property type="protein sequence ID" value="RJY15124.1"/>
    <property type="molecule type" value="Genomic_DNA"/>
</dbReference>
<organism evidence="1 2">
    <name type="scientific">Parashewanella spongiae</name>
    <dbReference type="NCBI Taxonomy" id="342950"/>
    <lineage>
        <taxon>Bacteria</taxon>
        <taxon>Pseudomonadati</taxon>
        <taxon>Pseudomonadota</taxon>
        <taxon>Gammaproteobacteria</taxon>
        <taxon>Alteromonadales</taxon>
        <taxon>Shewanellaceae</taxon>
        <taxon>Parashewanella</taxon>
    </lineage>
</organism>
<comment type="caution">
    <text evidence="1">The sequence shown here is derived from an EMBL/GenBank/DDBJ whole genome shotgun (WGS) entry which is preliminary data.</text>
</comment>
<evidence type="ECO:0000313" key="1">
    <source>
        <dbReference type="EMBL" id="RJY15124.1"/>
    </source>
</evidence>
<evidence type="ECO:0000313" key="2">
    <source>
        <dbReference type="Proteomes" id="UP000273022"/>
    </source>
</evidence>
<keyword evidence="2" id="KW-1185">Reference proteome</keyword>
<dbReference type="Proteomes" id="UP000273022">
    <property type="component" value="Unassembled WGS sequence"/>
</dbReference>
<accession>A0A3A6U917</accession>
<dbReference type="AlphaFoldDB" id="A0A3A6U917"/>
<sequence>MSNEISLLSYQEVKATYLQRIQEQGIEATLGNMTVNGKHYAVIKCSPNLDVFESQLKAVDYDHTSIANVLAKWCKIIFGNEDPRIKTQLSVFFNLPEIKSEARLKEAEYQARIAVQQRTTSTLYVEMIDVPAVEFSNEELNHTIDLESLGITSSTLSEEELTEDDELTVDEDEINFSAFPIYQLPALLTMLDDLPLFVFKILRTLSPKEKEALDTIVNLSDIEEQVRTLIADPQTAAQRQVSNHYISILVKAIDELPLPKSEYSAAFPNCPISFESLTLENAMELNCRGVWKPISRDSIKSVITKKPINPLNNDLLDTSDFRQFSSPYQSDSNETHTTST</sequence>